<dbReference type="PIRSF" id="PIRSF001238">
    <property type="entry name" value="IadA"/>
    <property type="match status" value="1"/>
</dbReference>
<feature type="binding site" evidence="4">
    <location>
        <position position="285"/>
    </location>
    <ligand>
        <name>Zn(2+)</name>
        <dbReference type="ChEBI" id="CHEBI:29105"/>
        <label>1</label>
        <note>catalytic</note>
    </ligand>
</feature>
<dbReference type="GO" id="GO:0008798">
    <property type="term" value="F:beta-aspartyl-peptidase activity"/>
    <property type="evidence" value="ECO:0007669"/>
    <property type="project" value="InterPro"/>
</dbReference>
<evidence type="ECO:0000256" key="4">
    <source>
        <dbReference type="PIRSR" id="PIRSR001238-3"/>
    </source>
</evidence>
<organism evidence="6 7">
    <name type="scientific">Aeromonas lusitana</name>
    <dbReference type="NCBI Taxonomy" id="931529"/>
    <lineage>
        <taxon>Bacteria</taxon>
        <taxon>Pseudomonadati</taxon>
        <taxon>Pseudomonadota</taxon>
        <taxon>Gammaproteobacteria</taxon>
        <taxon>Aeromonadales</taxon>
        <taxon>Aeromonadaceae</taxon>
        <taxon>Aeromonas</taxon>
    </lineage>
</organism>
<feature type="binding site" evidence="3">
    <location>
        <position position="99"/>
    </location>
    <ligand>
        <name>substrate</name>
    </ligand>
</feature>
<evidence type="ECO:0000313" key="6">
    <source>
        <dbReference type="EMBL" id="PJC93550.1"/>
    </source>
</evidence>
<dbReference type="NCBIfam" id="TIGR01975">
    <property type="entry name" value="isoAsp_dipep"/>
    <property type="match status" value="1"/>
</dbReference>
<comment type="function">
    <text evidence="1">Catalyzes the hydrolytic cleavage of a subset of L-isoaspartyl (L-beta-aspartyl) dipeptides. Used to degrade proteins damaged by L-isoaspartyl residues formation.</text>
</comment>
<feature type="binding site" evidence="3">
    <location>
        <position position="130"/>
    </location>
    <ligand>
        <name>substrate</name>
    </ligand>
</feature>
<dbReference type="GO" id="GO:0046872">
    <property type="term" value="F:metal ion binding"/>
    <property type="evidence" value="ECO:0007669"/>
    <property type="project" value="UniProtKB-KW"/>
</dbReference>
<dbReference type="GO" id="GO:0016810">
    <property type="term" value="F:hydrolase activity, acting on carbon-nitrogen (but not peptide) bonds"/>
    <property type="evidence" value="ECO:0007669"/>
    <property type="project" value="InterPro"/>
</dbReference>
<dbReference type="InterPro" id="IPR006680">
    <property type="entry name" value="Amidohydro-rel"/>
</dbReference>
<dbReference type="Proteomes" id="UP000232060">
    <property type="component" value="Unassembled WGS sequence"/>
</dbReference>
<keyword evidence="1" id="KW-0378">Hydrolase</keyword>
<dbReference type="EMBL" id="PGCP01000012">
    <property type="protein sequence ID" value="PJC93550.1"/>
    <property type="molecule type" value="Genomic_DNA"/>
</dbReference>
<dbReference type="Gene3D" id="2.30.40.10">
    <property type="entry name" value="Urease, subunit C, domain 1"/>
    <property type="match status" value="1"/>
</dbReference>
<proteinExistence type="inferred from homology"/>
<gene>
    <name evidence="6" type="ORF">CUC44_08385</name>
</gene>
<dbReference type="InterPro" id="IPR011059">
    <property type="entry name" value="Metal-dep_hydrolase_composite"/>
</dbReference>
<dbReference type="GO" id="GO:0008237">
    <property type="term" value="F:metallopeptidase activity"/>
    <property type="evidence" value="ECO:0007669"/>
    <property type="project" value="UniProtKB-KW"/>
</dbReference>
<feature type="binding site" evidence="4">
    <location>
        <position position="63"/>
    </location>
    <ligand>
        <name>Zn(2+)</name>
        <dbReference type="ChEBI" id="CHEBI:29105"/>
        <label>1</label>
        <note>catalytic</note>
    </ligand>
</feature>
<dbReference type="AlphaFoldDB" id="A0A2M8HAJ2"/>
<reference evidence="6 7" key="1">
    <citation type="submission" date="2017-11" db="EMBL/GenBank/DDBJ databases">
        <title>Draft genome sequence of environmental isolate Aeromonas lusitania sp. nov. MDC 2473.</title>
        <authorList>
            <person name="Colston S.M."/>
            <person name="Navarro A."/>
            <person name="Martinez-Murcia A.J."/>
            <person name="Graf J."/>
        </authorList>
    </citation>
    <scope>NUCLEOTIDE SEQUENCE [LARGE SCALE GENOMIC DNA]</scope>
    <source>
        <strain evidence="6 7">MDC 2473</strain>
    </source>
</reference>
<dbReference type="InterPro" id="IPR010229">
    <property type="entry name" value="Pept_M38_dipep"/>
</dbReference>
<keyword evidence="1" id="KW-0482">Metalloprotease</keyword>
<dbReference type="SUPFAM" id="SSF51556">
    <property type="entry name" value="Metallo-dependent hydrolases"/>
    <property type="match status" value="1"/>
</dbReference>
<feature type="binding site" evidence="3">
    <location>
        <position position="289"/>
    </location>
    <ligand>
        <name>substrate</name>
    </ligand>
</feature>
<evidence type="ECO:0000256" key="2">
    <source>
        <dbReference type="PIRSR" id="PIRSR001238-1"/>
    </source>
</evidence>
<dbReference type="Gene3D" id="3.20.20.140">
    <property type="entry name" value="Metal-dependent hydrolases"/>
    <property type="match status" value="1"/>
</dbReference>
<feature type="active site" description="Proton acceptor" evidence="2">
    <location>
        <position position="285"/>
    </location>
</feature>
<feature type="binding site" evidence="3">
    <location>
        <begin position="68"/>
        <end position="70"/>
    </location>
    <ligand>
        <name>substrate</name>
    </ligand>
</feature>
<comment type="similarity">
    <text evidence="1">Belongs to the peptidase M38 family.</text>
</comment>
<feature type="binding site" evidence="4">
    <location>
        <position position="224"/>
    </location>
    <ligand>
        <name>Zn(2+)</name>
        <dbReference type="ChEBI" id="CHEBI:29105"/>
        <label>2</label>
        <note>catalytic</note>
    </ligand>
</feature>
<dbReference type="RefSeq" id="WP_100859511.1">
    <property type="nucleotide sequence ID" value="NZ_PGCP01000012.1"/>
</dbReference>
<name>A0A2M8HAJ2_9GAMM</name>
<feature type="domain" description="Amidohydrolase-related" evidence="5">
    <location>
        <begin position="265"/>
        <end position="373"/>
    </location>
</feature>
<keyword evidence="1 4" id="KW-0479">Metal-binding</keyword>
<feature type="binding site" evidence="4">
    <location>
        <position position="195"/>
    </location>
    <ligand>
        <name>Zn(2+)</name>
        <dbReference type="ChEBI" id="CHEBI:29105"/>
        <label>2</label>
        <note>catalytic</note>
    </ligand>
</feature>
<feature type="binding site" evidence="3">
    <location>
        <position position="227"/>
    </location>
    <ligand>
        <name>substrate</name>
    </ligand>
</feature>
<evidence type="ECO:0000259" key="5">
    <source>
        <dbReference type="Pfam" id="PF01979"/>
    </source>
</evidence>
<dbReference type="PANTHER" id="PTHR11647:SF1">
    <property type="entry name" value="COLLAPSIN RESPONSE MEDIATOR PROTEIN"/>
    <property type="match status" value="1"/>
</dbReference>
<dbReference type="Pfam" id="PF01979">
    <property type="entry name" value="Amidohydro_1"/>
    <property type="match status" value="1"/>
</dbReference>
<dbReference type="GO" id="GO:0005737">
    <property type="term" value="C:cytoplasm"/>
    <property type="evidence" value="ECO:0007669"/>
    <property type="project" value="UniProtKB-SubCell"/>
</dbReference>
<accession>A0A2M8HAJ2</accession>
<comment type="subcellular location">
    <subcellularLocation>
        <location evidence="1">Cytoplasm</location>
    </subcellularLocation>
</comment>
<keyword evidence="1" id="KW-0645">Protease</keyword>
<sequence length="376" mass="39336">MLTLIEGAEIFSPVPLGQQDLLVADGRIAWIGKGLDVPANGPLARVDGRGCYLVPGLVDPLAHITGGGGEGGFGFRTPELAAEEALRAGVTTLVAALGTDSLTRSPAQVLGKVREFRAAGVSAFMYTGSYHLPVKTLTGSVESDIMLIPEVLGVGEVAISDHRSSAPTHHELARLASEARVAGLLSGKSGVSFFHLGDGRGALAPLRALRDETDIPLRQLYPTHCNRNPWLFAEAIYWGKAGGWVDLTASSFPELLDDGERLAADALVELLAAGVSADRISFSSDANASLPRFDGEGRLIEMRCGQIGSLWQELIQACAKGVALETALSVVTSNPARALGLAGKGSIGVGQDADLLLVDPDTLAITRVMSGGQWRV</sequence>
<comment type="cofactor">
    <cofactor evidence="1 4">
        <name>Zn(2+)</name>
        <dbReference type="ChEBI" id="CHEBI:29105"/>
    </cofactor>
    <text evidence="1 4">Binds 2 Zn(2+) ions per subunit.</text>
</comment>
<keyword evidence="7" id="KW-1185">Reference proteome</keyword>
<dbReference type="GO" id="GO:0006508">
    <property type="term" value="P:proteolysis"/>
    <property type="evidence" value="ECO:0007669"/>
    <property type="project" value="UniProtKB-KW"/>
</dbReference>
<dbReference type="EC" id="3.4.19.-" evidence="1"/>
<evidence type="ECO:0000256" key="1">
    <source>
        <dbReference type="PIRNR" id="PIRNR001238"/>
    </source>
</evidence>
<evidence type="ECO:0000313" key="7">
    <source>
        <dbReference type="Proteomes" id="UP000232060"/>
    </source>
</evidence>
<dbReference type="InterPro" id="IPR032466">
    <property type="entry name" value="Metal_Hydrolase"/>
</dbReference>
<evidence type="ECO:0000256" key="3">
    <source>
        <dbReference type="PIRSR" id="PIRSR001238-2"/>
    </source>
</evidence>
<dbReference type="OrthoDB" id="9776455at2"/>
<comment type="PTM">
    <text evidence="1">Carboxylation allows a single lysine to coordinate two zinc ions.</text>
</comment>
<comment type="caution">
    <text evidence="6">The sequence shown here is derived from an EMBL/GenBank/DDBJ whole genome shotgun (WGS) entry which is preliminary data.</text>
</comment>
<dbReference type="InterPro" id="IPR050378">
    <property type="entry name" value="Metallo-dep_Hydrolases_sf"/>
</dbReference>
<feature type="binding site" evidence="3">
    <location>
        <position position="163"/>
    </location>
    <ligand>
        <name>substrate</name>
    </ligand>
</feature>
<keyword evidence="1 4" id="KW-0862">Zinc</keyword>
<dbReference type="PANTHER" id="PTHR11647">
    <property type="entry name" value="HYDRANTOINASE/DIHYDROPYRIMIDINASE FAMILY MEMBER"/>
    <property type="match status" value="1"/>
</dbReference>
<dbReference type="SUPFAM" id="SSF51338">
    <property type="entry name" value="Composite domain of metallo-dependent hydrolases"/>
    <property type="match status" value="1"/>
</dbReference>
<protein>
    <recommendedName>
        <fullName evidence="1">Isoaspartyl dipeptidase</fullName>
        <ecNumber evidence="1">3.4.19.-</ecNumber>
    </recommendedName>
</protein>